<accession>A0A1G6NQN3</accession>
<name>A0A1G6NQN3_9FIRM</name>
<sequence>MICPKCNGVGRIPFGEEPEIFSEEEWLRSATFEELAGAIYEWYSQGHIEGKNKKLLSSVTRVVEWLKQPHKE</sequence>
<dbReference type="EMBL" id="FMYW01000015">
    <property type="protein sequence ID" value="SDC70193.1"/>
    <property type="molecule type" value="Genomic_DNA"/>
</dbReference>
<gene>
    <name evidence="1" type="ORF">SAMN04487864_11553</name>
</gene>
<proteinExistence type="predicted"/>
<dbReference type="AlphaFoldDB" id="A0A1G6NQN3"/>
<reference evidence="2" key="1">
    <citation type="submission" date="2016-10" db="EMBL/GenBank/DDBJ databases">
        <authorList>
            <person name="Varghese N."/>
            <person name="Submissions S."/>
        </authorList>
    </citation>
    <scope>NUCLEOTIDE SEQUENCE [LARGE SCALE GENOMIC DNA]</scope>
    <source>
        <strain evidence="2">DSM 11005</strain>
    </source>
</reference>
<organism evidence="1 2">
    <name type="scientific">Succiniclasticum ruminis</name>
    <dbReference type="NCBI Taxonomy" id="40841"/>
    <lineage>
        <taxon>Bacteria</taxon>
        <taxon>Bacillati</taxon>
        <taxon>Bacillota</taxon>
        <taxon>Negativicutes</taxon>
        <taxon>Acidaminococcales</taxon>
        <taxon>Acidaminococcaceae</taxon>
        <taxon>Succiniclasticum</taxon>
    </lineage>
</organism>
<protein>
    <submittedName>
        <fullName evidence="1">Uncharacterized protein</fullName>
    </submittedName>
</protein>
<evidence type="ECO:0000313" key="1">
    <source>
        <dbReference type="EMBL" id="SDC70193.1"/>
    </source>
</evidence>
<dbReference type="Proteomes" id="UP000198943">
    <property type="component" value="Unassembled WGS sequence"/>
</dbReference>
<dbReference type="RefSeq" id="WP_093731009.1">
    <property type="nucleotide sequence ID" value="NZ_FMYW01000015.1"/>
</dbReference>
<evidence type="ECO:0000313" key="2">
    <source>
        <dbReference type="Proteomes" id="UP000198943"/>
    </source>
</evidence>
<keyword evidence="2" id="KW-1185">Reference proteome</keyword>